<dbReference type="EMBL" id="CP006721">
    <property type="protein sequence ID" value="AGX41351.1"/>
    <property type="molecule type" value="Genomic_DNA"/>
</dbReference>
<evidence type="ECO:0000313" key="2">
    <source>
        <dbReference type="Proteomes" id="UP000017118"/>
    </source>
</evidence>
<keyword evidence="2" id="KW-1185">Reference proteome</keyword>
<dbReference type="Proteomes" id="UP000017118">
    <property type="component" value="Chromosome"/>
</dbReference>
<protein>
    <submittedName>
        <fullName evidence="1">Uncharacterized protein</fullName>
    </submittedName>
</protein>
<sequence length="44" mass="4734">MEEIKDMYFEELEKAEELSDLSDFAAAAAPWIIGGTSVAVALAT</sequence>
<organism evidence="1 2">
    <name type="scientific">Clostridium saccharobutylicum DSM 13864</name>
    <dbReference type="NCBI Taxonomy" id="1345695"/>
    <lineage>
        <taxon>Bacteria</taxon>
        <taxon>Bacillati</taxon>
        <taxon>Bacillota</taxon>
        <taxon>Clostridia</taxon>
        <taxon>Eubacteriales</taxon>
        <taxon>Clostridiaceae</taxon>
        <taxon>Clostridium</taxon>
    </lineage>
</organism>
<reference evidence="1 2" key="1">
    <citation type="journal article" date="2013" name="Genome Announc.">
        <title>Complete Genome Sequence of the Solvent Producer Clostridium saccharobutylicum NCP262 (DSM 13864).</title>
        <authorList>
            <person name="Poehlein A."/>
            <person name="Hartwich K."/>
            <person name="Krabben P."/>
            <person name="Ehrenreich A."/>
            <person name="Liebl W."/>
            <person name="Durre P."/>
            <person name="Gottschalk G."/>
            <person name="Daniel R."/>
        </authorList>
    </citation>
    <scope>NUCLEOTIDE SEQUENCE [LARGE SCALE GENOMIC DNA]</scope>
    <source>
        <strain evidence="1">DSM 13864</strain>
    </source>
</reference>
<dbReference type="PATRIC" id="fig|1345695.10.peg.4439"/>
<accession>U5MNU4</accession>
<name>U5MNU4_CLOSA</name>
<dbReference type="HOGENOM" id="CLU_3214565_0_0_9"/>
<dbReference type="AlphaFoldDB" id="U5MNU4"/>
<dbReference type="RefSeq" id="WP_022743640.1">
    <property type="nucleotide sequence ID" value="NC_022571.1"/>
</dbReference>
<dbReference type="KEGG" id="csb:CLSA_c02990"/>
<gene>
    <name evidence="1" type="ORF">CLSA_c02990</name>
</gene>
<proteinExistence type="predicted"/>
<evidence type="ECO:0000313" key="1">
    <source>
        <dbReference type="EMBL" id="AGX41351.1"/>
    </source>
</evidence>
<dbReference type="GeneID" id="79984055"/>